<protein>
    <submittedName>
        <fullName evidence="4">DNA-directed RNA polymerase subunit alpha</fullName>
    </submittedName>
</protein>
<dbReference type="InterPro" id="IPR041657">
    <property type="entry name" value="HTH_17"/>
</dbReference>
<name>A0A8S5TAP2_9CAUD</name>
<evidence type="ECO:0000259" key="2">
    <source>
        <dbReference type="Pfam" id="PF03118"/>
    </source>
</evidence>
<dbReference type="Pfam" id="PF03118">
    <property type="entry name" value="RNA_pol_A_CTD"/>
    <property type="match status" value="1"/>
</dbReference>
<evidence type="ECO:0000313" key="4">
    <source>
        <dbReference type="EMBL" id="DAF60388.1"/>
    </source>
</evidence>
<feature type="domain" description="Helix-turn-helix" evidence="3">
    <location>
        <begin position="39"/>
        <end position="84"/>
    </location>
</feature>
<evidence type="ECO:0000259" key="3">
    <source>
        <dbReference type="Pfam" id="PF12728"/>
    </source>
</evidence>
<feature type="domain" description="RNA polymerase alpha subunit C-terminal" evidence="2">
    <location>
        <begin position="235"/>
        <end position="290"/>
    </location>
</feature>
<keyword evidence="4" id="KW-0240">DNA-directed RNA polymerase</keyword>
<dbReference type="Pfam" id="PF12728">
    <property type="entry name" value="HTH_17"/>
    <property type="match status" value="1"/>
</dbReference>
<dbReference type="InterPro" id="IPR011260">
    <property type="entry name" value="RNAP_asu_C"/>
</dbReference>
<dbReference type="SUPFAM" id="SSF47789">
    <property type="entry name" value="C-terminal domain of RNA polymerase alpha subunit"/>
    <property type="match status" value="1"/>
</dbReference>
<dbReference type="GO" id="GO:0006351">
    <property type="term" value="P:DNA-templated transcription"/>
    <property type="evidence" value="ECO:0007669"/>
    <property type="project" value="InterPro"/>
</dbReference>
<dbReference type="GO" id="GO:0000428">
    <property type="term" value="C:DNA-directed RNA polymerase complex"/>
    <property type="evidence" value="ECO:0007669"/>
    <property type="project" value="UniProtKB-KW"/>
</dbReference>
<keyword evidence="1" id="KW-0175">Coiled coil</keyword>
<accession>A0A8S5TAP2</accession>
<organism evidence="4">
    <name type="scientific">Siphoviridae sp. ctmHK36</name>
    <dbReference type="NCBI Taxonomy" id="2827931"/>
    <lineage>
        <taxon>Viruses</taxon>
        <taxon>Duplodnaviria</taxon>
        <taxon>Heunggongvirae</taxon>
        <taxon>Uroviricota</taxon>
        <taxon>Caudoviricetes</taxon>
    </lineage>
</organism>
<reference evidence="4" key="1">
    <citation type="journal article" date="2021" name="Proc. Natl. Acad. Sci. U.S.A.">
        <title>A Catalog of Tens of Thousands of Viruses from Human Metagenomes Reveals Hidden Associations with Chronic Diseases.</title>
        <authorList>
            <person name="Tisza M.J."/>
            <person name="Buck C.B."/>
        </authorList>
    </citation>
    <scope>NUCLEOTIDE SEQUENCE</scope>
    <source>
        <strain evidence="4">CtmHK36</strain>
    </source>
</reference>
<dbReference type="Gene3D" id="1.10.150.20">
    <property type="entry name" value="5' to 3' exonuclease, C-terminal subdomain"/>
    <property type="match status" value="1"/>
</dbReference>
<feature type="coiled-coil region" evidence="1">
    <location>
        <begin position="194"/>
        <end position="228"/>
    </location>
</feature>
<dbReference type="GO" id="GO:0003677">
    <property type="term" value="F:DNA binding"/>
    <property type="evidence" value="ECO:0007669"/>
    <property type="project" value="InterPro"/>
</dbReference>
<sequence>MQQRQPTNWATKGTSWLAISLYAMITNCKRMSKKMTRMDAANRLGVEPQTITNWVERGLLGGYCDKKSRRFYVNGDDVEKYAEQYKMLFVSEETLKARTREFQDKEREVNTMFDMLLKDELSIQKANDSNLRECLISLYVALSNRGERSTSVIADFLGGYGIAYIANKHSLTRERIRQIIVKGLRAFVGDVEKCLFTLKENAKLKEEVQTLKNKLAVALGTNDNVEKQIVLPTVFSTRLVDLNISVRSLNAMKTHDIETVGDLVQYSMSELLKTRNFGKKSLSELDDLVQNLGLHWGMSAAKIYAKGMQQIRDVGKMDSMFQDVLARLSDSMAKRYNLGVCDATNRAFEEMARFVDRVRKESEISKQISDERGI</sequence>
<proteinExistence type="predicted"/>
<evidence type="ECO:0000256" key="1">
    <source>
        <dbReference type="SAM" id="Coils"/>
    </source>
</evidence>
<dbReference type="GO" id="GO:0003899">
    <property type="term" value="F:DNA-directed RNA polymerase activity"/>
    <property type="evidence" value="ECO:0007669"/>
    <property type="project" value="InterPro"/>
</dbReference>
<dbReference type="EMBL" id="BK032788">
    <property type="protein sequence ID" value="DAF60388.1"/>
    <property type="molecule type" value="Genomic_DNA"/>
</dbReference>
<keyword evidence="4" id="KW-0804">Transcription</keyword>